<sequence>MARSDSRKAFLVTSPGDCHSHGAVYTILTRHPDDAVRAVAAALGMEARQLSLSGSLSRSLARAIGLKPLQVHRI</sequence>
<proteinExistence type="predicted"/>
<name>A0ABQ6DBC0_9HYPH</name>
<comment type="caution">
    <text evidence="1">The sequence shown here is derived from an EMBL/GenBank/DDBJ whole genome shotgun (WGS) entry which is preliminary data.</text>
</comment>
<reference evidence="2" key="1">
    <citation type="journal article" date="2019" name="Int. J. Syst. Evol. Microbiol.">
        <title>The Global Catalogue of Microorganisms (GCM) 10K type strain sequencing project: providing services to taxonomists for standard genome sequencing and annotation.</title>
        <authorList>
            <consortium name="The Broad Institute Genomics Platform"/>
            <consortium name="The Broad Institute Genome Sequencing Center for Infectious Disease"/>
            <person name="Wu L."/>
            <person name="Ma J."/>
        </authorList>
    </citation>
    <scope>NUCLEOTIDE SEQUENCE [LARGE SCALE GENOMIC DNA]</scope>
    <source>
        <strain evidence="2">NBRC 107710</strain>
    </source>
</reference>
<dbReference type="Proteomes" id="UP001156881">
    <property type="component" value="Unassembled WGS sequence"/>
</dbReference>
<accession>A0ABQ6DBC0</accession>
<evidence type="ECO:0000313" key="1">
    <source>
        <dbReference type="EMBL" id="GLS45467.1"/>
    </source>
</evidence>
<protein>
    <submittedName>
        <fullName evidence="1">Uncharacterized protein</fullName>
    </submittedName>
</protein>
<evidence type="ECO:0000313" key="2">
    <source>
        <dbReference type="Proteomes" id="UP001156881"/>
    </source>
</evidence>
<keyword evidence="2" id="KW-1185">Reference proteome</keyword>
<gene>
    <name evidence="1" type="ORF">GCM10007884_34570</name>
</gene>
<organism evidence="1 2">
    <name type="scientific">Methylobacterium brachythecii</name>
    <dbReference type="NCBI Taxonomy" id="1176177"/>
    <lineage>
        <taxon>Bacteria</taxon>
        <taxon>Pseudomonadati</taxon>
        <taxon>Pseudomonadota</taxon>
        <taxon>Alphaproteobacteria</taxon>
        <taxon>Hyphomicrobiales</taxon>
        <taxon>Methylobacteriaceae</taxon>
        <taxon>Methylobacterium</taxon>
    </lineage>
</organism>
<dbReference type="EMBL" id="BSPG01000022">
    <property type="protein sequence ID" value="GLS45467.1"/>
    <property type="molecule type" value="Genomic_DNA"/>
</dbReference>